<gene>
    <name evidence="1" type="ORF">J2S08_003965</name>
</gene>
<name>A0ABT9WXP8_9BACI</name>
<evidence type="ECO:0000313" key="1">
    <source>
        <dbReference type="EMBL" id="MDQ0178071.1"/>
    </source>
</evidence>
<dbReference type="Proteomes" id="UP001223586">
    <property type="component" value="Unassembled WGS sequence"/>
</dbReference>
<protein>
    <submittedName>
        <fullName evidence="1">Uncharacterized protein</fullName>
    </submittedName>
</protein>
<dbReference type="EMBL" id="JAUSTT010000032">
    <property type="protein sequence ID" value="MDQ0178071.1"/>
    <property type="molecule type" value="Genomic_DNA"/>
</dbReference>
<sequence>MTSSDLGNLSGLHDYSLDAVILLRNQVIICVTDCIKGDKYL</sequence>
<organism evidence="1 2">
    <name type="scientific">Bacillus chungangensis</name>
    <dbReference type="NCBI Taxonomy" id="587633"/>
    <lineage>
        <taxon>Bacteria</taxon>
        <taxon>Bacillati</taxon>
        <taxon>Bacillota</taxon>
        <taxon>Bacilli</taxon>
        <taxon>Bacillales</taxon>
        <taxon>Bacillaceae</taxon>
        <taxon>Bacillus</taxon>
    </lineage>
</organism>
<proteinExistence type="predicted"/>
<keyword evidence="2" id="KW-1185">Reference proteome</keyword>
<evidence type="ECO:0000313" key="2">
    <source>
        <dbReference type="Proteomes" id="UP001223586"/>
    </source>
</evidence>
<reference evidence="1 2" key="1">
    <citation type="submission" date="2023-07" db="EMBL/GenBank/DDBJ databases">
        <title>Genomic Encyclopedia of Type Strains, Phase IV (KMG-IV): sequencing the most valuable type-strain genomes for metagenomic binning, comparative biology and taxonomic classification.</title>
        <authorList>
            <person name="Goeker M."/>
        </authorList>
    </citation>
    <scope>NUCLEOTIDE SEQUENCE [LARGE SCALE GENOMIC DNA]</scope>
    <source>
        <strain evidence="1 2">DSM 23837</strain>
    </source>
</reference>
<comment type="caution">
    <text evidence="1">The sequence shown here is derived from an EMBL/GenBank/DDBJ whole genome shotgun (WGS) entry which is preliminary data.</text>
</comment>
<accession>A0ABT9WXP8</accession>